<reference evidence="1 2" key="1">
    <citation type="journal article" date="2022" name="New Phytol.">
        <title>Ecological generalism drives hyperdiversity of secondary metabolite gene clusters in xylarialean endophytes.</title>
        <authorList>
            <person name="Franco M.E.E."/>
            <person name="Wisecaver J.H."/>
            <person name="Arnold A.E."/>
            <person name="Ju Y.M."/>
            <person name="Slot J.C."/>
            <person name="Ahrendt S."/>
            <person name="Moore L.P."/>
            <person name="Eastman K.E."/>
            <person name="Scott K."/>
            <person name="Konkel Z."/>
            <person name="Mondo S.J."/>
            <person name="Kuo A."/>
            <person name="Hayes R.D."/>
            <person name="Haridas S."/>
            <person name="Andreopoulos B."/>
            <person name="Riley R."/>
            <person name="LaButti K."/>
            <person name="Pangilinan J."/>
            <person name="Lipzen A."/>
            <person name="Amirebrahimi M."/>
            <person name="Yan J."/>
            <person name="Adam C."/>
            <person name="Keymanesh K."/>
            <person name="Ng V."/>
            <person name="Louie K."/>
            <person name="Northen T."/>
            <person name="Drula E."/>
            <person name="Henrissat B."/>
            <person name="Hsieh H.M."/>
            <person name="Youens-Clark K."/>
            <person name="Lutzoni F."/>
            <person name="Miadlikowska J."/>
            <person name="Eastwood D.C."/>
            <person name="Hamelin R.C."/>
            <person name="Grigoriev I.V."/>
            <person name="U'Ren J.M."/>
        </authorList>
    </citation>
    <scope>NUCLEOTIDE SEQUENCE [LARGE SCALE GENOMIC DNA]</scope>
    <source>
        <strain evidence="1 2">CBS 119005</strain>
    </source>
</reference>
<evidence type="ECO:0000313" key="2">
    <source>
        <dbReference type="Proteomes" id="UP001497700"/>
    </source>
</evidence>
<sequence>MSPSREQLLETTNLFIEGLNEFTPESVVRVRSPACTHRLLPATLKAAAPQTNAEYAGLVGQLGAVMPAFQLRIAEGSNPLVDEVARKVTLHTKSRSETTLGLYENEYIWILTMSEDGKTIDDVLEFADSLYTSGWLPKLGKAAAEAAEAAKK</sequence>
<dbReference type="Proteomes" id="UP001497700">
    <property type="component" value="Unassembled WGS sequence"/>
</dbReference>
<comment type="caution">
    <text evidence="1">The sequence shown here is derived from an EMBL/GenBank/DDBJ whole genome shotgun (WGS) entry which is preliminary data.</text>
</comment>
<accession>A0ACB9YIC9</accession>
<proteinExistence type="predicted"/>
<gene>
    <name evidence="1" type="ORF">F4820DRAFT_193904</name>
</gene>
<protein>
    <submittedName>
        <fullName evidence="1">Uncharacterized protein</fullName>
    </submittedName>
</protein>
<dbReference type="EMBL" id="MU393673">
    <property type="protein sequence ID" value="KAI4858917.1"/>
    <property type="molecule type" value="Genomic_DNA"/>
</dbReference>
<evidence type="ECO:0000313" key="1">
    <source>
        <dbReference type="EMBL" id="KAI4858917.1"/>
    </source>
</evidence>
<keyword evidence="2" id="KW-1185">Reference proteome</keyword>
<name>A0ACB9YIC9_9PEZI</name>
<organism evidence="1 2">
    <name type="scientific">Hypoxylon rubiginosum</name>
    <dbReference type="NCBI Taxonomy" id="110542"/>
    <lineage>
        <taxon>Eukaryota</taxon>
        <taxon>Fungi</taxon>
        <taxon>Dikarya</taxon>
        <taxon>Ascomycota</taxon>
        <taxon>Pezizomycotina</taxon>
        <taxon>Sordariomycetes</taxon>
        <taxon>Xylariomycetidae</taxon>
        <taxon>Xylariales</taxon>
        <taxon>Hypoxylaceae</taxon>
        <taxon>Hypoxylon</taxon>
    </lineage>
</organism>